<evidence type="ECO:0000313" key="2">
    <source>
        <dbReference type="Proteomes" id="UP000523161"/>
    </source>
</evidence>
<dbReference type="AlphaFoldDB" id="A0A7Y5ELC9"/>
<name>A0A7Y5ELC9_9GAMM</name>
<comment type="caution">
    <text evidence="1">The sequence shown here is derived from an EMBL/GenBank/DDBJ whole genome shotgun (WGS) entry which is preliminary data.</text>
</comment>
<dbReference type="EMBL" id="JABSOD010000009">
    <property type="protein sequence ID" value="NRQ43078.1"/>
    <property type="molecule type" value="Genomic_DNA"/>
</dbReference>
<gene>
    <name evidence="1" type="ORF">HRH59_11030</name>
</gene>
<dbReference type="Proteomes" id="UP000523161">
    <property type="component" value="Unassembled WGS sequence"/>
</dbReference>
<dbReference type="InterPro" id="IPR021363">
    <property type="entry name" value="DUF2835"/>
</dbReference>
<accession>A0A7Y5ELC9</accession>
<dbReference type="RefSeq" id="WP_173501318.1">
    <property type="nucleotide sequence ID" value="NZ_JABSOD010000009.1"/>
</dbReference>
<dbReference type="Pfam" id="PF11197">
    <property type="entry name" value="DUF2835"/>
    <property type="match status" value="1"/>
</dbReference>
<evidence type="ECO:0000313" key="1">
    <source>
        <dbReference type="EMBL" id="NRQ43078.1"/>
    </source>
</evidence>
<reference evidence="1 2" key="1">
    <citation type="submission" date="2020-06" db="EMBL/GenBank/DDBJ databases">
        <title>Rheinheimera sp. nov., a marine bacterium isolated from coastal.</title>
        <authorList>
            <person name="Yu Q."/>
            <person name="Qi Y."/>
            <person name="Pu J."/>
        </authorList>
    </citation>
    <scope>NUCLEOTIDE SEQUENCE [LARGE SCALE GENOMIC DNA]</scope>
    <source>
        <strain evidence="1 2">YQF-2</strain>
    </source>
</reference>
<sequence>MMRHYFFNAMLSAEQCYSYYRGDVKYVVVTADSGERIQLQFRHFQPFVGVSGIRGRFRLTLDNNAAFISLEKIN</sequence>
<keyword evidence="2" id="KW-1185">Reference proteome</keyword>
<organism evidence="1 2">
    <name type="scientific">Rheinheimera lutimaris</name>
    <dbReference type="NCBI Taxonomy" id="2740584"/>
    <lineage>
        <taxon>Bacteria</taxon>
        <taxon>Pseudomonadati</taxon>
        <taxon>Pseudomonadota</taxon>
        <taxon>Gammaproteobacteria</taxon>
        <taxon>Chromatiales</taxon>
        <taxon>Chromatiaceae</taxon>
        <taxon>Rheinheimera</taxon>
    </lineage>
</organism>
<proteinExistence type="predicted"/>
<protein>
    <submittedName>
        <fullName evidence="1">DUF2835 family protein</fullName>
    </submittedName>
</protein>